<comment type="caution">
    <text evidence="4">The sequence shown here is derived from an EMBL/GenBank/DDBJ whole genome shotgun (WGS) entry which is preliminary data.</text>
</comment>
<proteinExistence type="inferred from homology"/>
<organism evidence="4 5">
    <name type="scientific">Trifolium medium</name>
    <dbReference type="NCBI Taxonomy" id="97028"/>
    <lineage>
        <taxon>Eukaryota</taxon>
        <taxon>Viridiplantae</taxon>
        <taxon>Streptophyta</taxon>
        <taxon>Embryophyta</taxon>
        <taxon>Tracheophyta</taxon>
        <taxon>Spermatophyta</taxon>
        <taxon>Magnoliopsida</taxon>
        <taxon>eudicotyledons</taxon>
        <taxon>Gunneridae</taxon>
        <taxon>Pentapetalae</taxon>
        <taxon>rosids</taxon>
        <taxon>fabids</taxon>
        <taxon>Fabales</taxon>
        <taxon>Fabaceae</taxon>
        <taxon>Papilionoideae</taxon>
        <taxon>50 kb inversion clade</taxon>
        <taxon>NPAAA clade</taxon>
        <taxon>Hologalegina</taxon>
        <taxon>IRL clade</taxon>
        <taxon>Trifolieae</taxon>
        <taxon>Trifolium</taxon>
    </lineage>
</organism>
<feature type="repeat" description="PPR" evidence="3">
    <location>
        <begin position="195"/>
        <end position="229"/>
    </location>
</feature>
<keyword evidence="2" id="KW-0677">Repeat</keyword>
<feature type="non-terminal residue" evidence="4">
    <location>
        <position position="1"/>
    </location>
</feature>
<dbReference type="InterPro" id="IPR051240">
    <property type="entry name" value="Mito_RNA-Proc/Resp"/>
</dbReference>
<reference evidence="4 5" key="1">
    <citation type="journal article" date="2018" name="Front. Plant Sci.">
        <title>Red Clover (Trifolium pratense) and Zigzag Clover (T. medium) - A Picture of Genomic Similarities and Differences.</title>
        <authorList>
            <person name="Dluhosova J."/>
            <person name="Istvanek J."/>
            <person name="Nedelnik J."/>
            <person name="Repkova J."/>
        </authorList>
    </citation>
    <scope>NUCLEOTIDE SEQUENCE [LARGE SCALE GENOMIC DNA]</scope>
    <source>
        <strain evidence="5">cv. 10/8</strain>
        <tissue evidence="4">Leaf</tissue>
    </source>
</reference>
<accession>A0A392NMC3</accession>
<evidence type="ECO:0000256" key="1">
    <source>
        <dbReference type="ARBA" id="ARBA00007626"/>
    </source>
</evidence>
<dbReference type="PANTHER" id="PTHR47933">
    <property type="entry name" value="PENTATRICOPEPTIDE REPEAT-CONTAINING PROTEIN 1, MITOCHONDRIAL"/>
    <property type="match status" value="1"/>
</dbReference>
<dbReference type="Pfam" id="PF13041">
    <property type="entry name" value="PPR_2"/>
    <property type="match status" value="2"/>
</dbReference>
<dbReference type="InterPro" id="IPR011990">
    <property type="entry name" value="TPR-like_helical_dom_sf"/>
</dbReference>
<dbReference type="Pfam" id="PF01535">
    <property type="entry name" value="PPR"/>
    <property type="match status" value="3"/>
</dbReference>
<evidence type="ECO:0000256" key="3">
    <source>
        <dbReference type="PROSITE-ProRule" id="PRU00708"/>
    </source>
</evidence>
<evidence type="ECO:0000313" key="4">
    <source>
        <dbReference type="EMBL" id="MCI01001.1"/>
    </source>
</evidence>
<feature type="repeat" description="PPR" evidence="3">
    <location>
        <begin position="125"/>
        <end position="159"/>
    </location>
</feature>
<name>A0A392NMC3_9FABA</name>
<keyword evidence="5" id="KW-1185">Reference proteome</keyword>
<dbReference type="GO" id="GO:0003729">
    <property type="term" value="F:mRNA binding"/>
    <property type="evidence" value="ECO:0007669"/>
    <property type="project" value="TreeGrafter"/>
</dbReference>
<feature type="repeat" description="PPR" evidence="3">
    <location>
        <begin position="160"/>
        <end position="194"/>
    </location>
</feature>
<evidence type="ECO:0000256" key="2">
    <source>
        <dbReference type="ARBA" id="ARBA00022737"/>
    </source>
</evidence>
<dbReference type="Proteomes" id="UP000265520">
    <property type="component" value="Unassembled WGS sequence"/>
</dbReference>
<feature type="repeat" description="PPR" evidence="3">
    <location>
        <begin position="90"/>
        <end position="124"/>
    </location>
</feature>
<dbReference type="InterPro" id="IPR002885">
    <property type="entry name" value="PPR_rpt"/>
</dbReference>
<dbReference type="AlphaFoldDB" id="A0A392NMC3"/>
<dbReference type="PANTHER" id="PTHR47933:SF11">
    <property type="entry name" value="PENTATRICOPEPTIDE REPEAT-CONTAINING PROTEIN 2"/>
    <property type="match status" value="1"/>
</dbReference>
<dbReference type="NCBIfam" id="TIGR00756">
    <property type="entry name" value="PPR"/>
    <property type="match status" value="6"/>
</dbReference>
<sequence length="271" mass="30231">DKITDAVECFRTMLEHDVIPRIPIMNTLLTAMVSRNMISDARELYDEMVERGICDCYTFHVVMGACLNEGKFEEVEKFFEEAKVRGLELDATAYSIVVQAVCSRLNLNLACELLKEMRELGWVPSEGIYTTVILACVKQGNVVEALRLKDEMVSSGFCINLVVAASLMKGHCVRGDVNLALQLFDEIVEGGVVPNEGIFSLLIKGCSKIGNMEKAYELYTQMKLLGIQPTTAIVNFLLKGFWKQNLVKNGLLDLLENAYGLLDEAVELDDE</sequence>
<comment type="similarity">
    <text evidence="1">Belongs to the PPR family. P subfamily.</text>
</comment>
<protein>
    <submittedName>
        <fullName evidence="4">Pentatricopeptide repeat-containing protein</fullName>
    </submittedName>
</protein>
<dbReference type="PROSITE" id="PS51375">
    <property type="entry name" value="PPR"/>
    <property type="match status" value="5"/>
</dbReference>
<feature type="repeat" description="PPR" evidence="3">
    <location>
        <begin position="55"/>
        <end position="89"/>
    </location>
</feature>
<evidence type="ECO:0000313" key="5">
    <source>
        <dbReference type="Proteomes" id="UP000265520"/>
    </source>
</evidence>
<dbReference type="Gene3D" id="1.25.40.10">
    <property type="entry name" value="Tetratricopeptide repeat domain"/>
    <property type="match status" value="2"/>
</dbReference>
<dbReference type="EMBL" id="LXQA010044921">
    <property type="protein sequence ID" value="MCI01001.1"/>
    <property type="molecule type" value="Genomic_DNA"/>
</dbReference>